<reference evidence="10 11" key="1">
    <citation type="submission" date="2018-03" db="EMBL/GenBank/DDBJ databases">
        <authorList>
            <person name="Guldener U."/>
        </authorList>
    </citation>
    <scope>NUCLEOTIDE SEQUENCE [LARGE SCALE GENOMIC DNA]</scope>
    <source>
        <strain evidence="10 11">NBRC100155</strain>
    </source>
</reference>
<feature type="compositionally biased region" description="Low complexity" evidence="9">
    <location>
        <begin position="119"/>
        <end position="134"/>
    </location>
</feature>
<protein>
    <recommendedName>
        <fullName evidence="3">type II protein arginine methyltransferase</fullName>
        <ecNumber evidence="3">2.1.1.320</ecNumber>
    </recommendedName>
</protein>
<dbReference type="EMBL" id="OOIN01000002">
    <property type="protein sequence ID" value="SPO21005.1"/>
    <property type="molecule type" value="Genomic_DNA"/>
</dbReference>
<sequence length="691" mass="77655">MASASTSQRLVQRTRSLWLRSSTLTLHSHRTLSTSSAALRAASSGSSPSILPSKTGVRYASSSSNRGNHDGKDKQDEWSRHRSQYNYDPFTLHPEPKHYSYPLVNADQLAAFSSPASSSSSLAASASSKLKISKGPGGRPREVRMLARDFIHDSLYNPEYGYFTKQAVLLPDPSPSTDANSEGGEYREVGGKMYTEEMGLLRPADPGFDFNSIKNESEFMRLVEERYQLFEEQISILVQDHQNTIDAAKQEKKFQDESLAHERKERLAKRQALSSSSAKDKDGKSKVAEYSAAGLEAAQLRGRALQREGVSESDVQSMAAKQVWHTPTQIFQPYYAHALARYLVAEYKLHNYPYDDLVIYECGAGSGALAKGILDYLAEAEPEIYTRTRYRIVEISPRLAEEQKRKLSRHARGETGRVEVVNKDVLSWDGGVVQEPCFVIALEVFDNLAHDVVRFSTEDFKPYQAVVSIDDTGDMHELFEPLSDPLIKRYLSIIGPSLSPLNSSPLRLLPDRLREMLARHAPFFPNLTQPIFLPTNALRLVEKLKTHFPQHRLIMSDFDALPDSLKGINAPVVQTRYKATMIPVTTYLVLQGFFDIFFPTNFQHLKKLYKSIHNNPPSPSSSSSIDAGAFFSPNWNGPNPTGLSRGSRERNLKVYSHAEFLERYAESEKLQLRDASNPLLTWYANAAWFLS</sequence>
<dbReference type="GO" id="GO:0005739">
    <property type="term" value="C:mitochondrion"/>
    <property type="evidence" value="ECO:0007669"/>
    <property type="project" value="UniProtKB-SubCell"/>
</dbReference>
<dbReference type="GO" id="GO:0035243">
    <property type="term" value="F:protein-arginine omega-N symmetric methyltransferase activity"/>
    <property type="evidence" value="ECO:0007669"/>
    <property type="project" value="UniProtKB-EC"/>
</dbReference>
<comment type="subcellular location">
    <subcellularLocation>
        <location evidence="1">Mitochondrion</location>
    </subcellularLocation>
</comment>
<dbReference type="GO" id="GO:0032259">
    <property type="term" value="P:methylation"/>
    <property type="evidence" value="ECO:0007669"/>
    <property type="project" value="UniProtKB-KW"/>
</dbReference>
<evidence type="ECO:0000256" key="4">
    <source>
        <dbReference type="ARBA" id="ARBA00022603"/>
    </source>
</evidence>
<evidence type="ECO:0000256" key="1">
    <source>
        <dbReference type="ARBA" id="ARBA00004173"/>
    </source>
</evidence>
<dbReference type="AlphaFoldDB" id="A0A5C3DRM1"/>
<dbReference type="InterPro" id="IPR003788">
    <property type="entry name" value="NDUFAF7"/>
</dbReference>
<feature type="compositionally biased region" description="Low complexity" evidence="9">
    <location>
        <begin position="39"/>
        <end position="53"/>
    </location>
</feature>
<dbReference type="InterPro" id="IPR038375">
    <property type="entry name" value="NDUFAF7_sf"/>
</dbReference>
<feature type="compositionally biased region" description="Basic and acidic residues" evidence="9">
    <location>
        <begin position="67"/>
        <end position="80"/>
    </location>
</feature>
<evidence type="ECO:0000313" key="10">
    <source>
        <dbReference type="EMBL" id="SPO21005.1"/>
    </source>
</evidence>
<accession>A0A5C3DRM1</accession>
<dbReference type="PANTHER" id="PTHR12049">
    <property type="entry name" value="PROTEIN ARGININE METHYLTRANSFERASE NDUFAF7, MITOCHONDRIAL"/>
    <property type="match status" value="1"/>
</dbReference>
<evidence type="ECO:0000256" key="7">
    <source>
        <dbReference type="ARBA" id="ARBA00048612"/>
    </source>
</evidence>
<dbReference type="Pfam" id="PF02636">
    <property type="entry name" value="Methyltransf_28"/>
    <property type="match status" value="1"/>
</dbReference>
<feature type="region of interest" description="Disordered" evidence="9">
    <location>
        <begin position="39"/>
        <end position="81"/>
    </location>
</feature>
<name>A0A5C3DRM1_9BASI</name>
<gene>
    <name evidence="10" type="ORF">UTRI_00482</name>
</gene>
<dbReference type="PANTHER" id="PTHR12049:SF5">
    <property type="entry name" value="PROTEIN ARGININE METHYLTRANSFERASE NDUFAF7 HOMOLOG, MITOCHONDRIAL"/>
    <property type="match status" value="1"/>
</dbReference>
<organism evidence="10 11">
    <name type="scientific">Ustilago trichophora</name>
    <dbReference type="NCBI Taxonomy" id="86804"/>
    <lineage>
        <taxon>Eukaryota</taxon>
        <taxon>Fungi</taxon>
        <taxon>Dikarya</taxon>
        <taxon>Basidiomycota</taxon>
        <taxon>Ustilaginomycotina</taxon>
        <taxon>Ustilaginomycetes</taxon>
        <taxon>Ustilaginales</taxon>
        <taxon>Ustilaginaceae</taxon>
        <taxon>Ustilago</taxon>
    </lineage>
</organism>
<dbReference type="CDD" id="cd02440">
    <property type="entry name" value="AdoMet_MTases"/>
    <property type="match status" value="1"/>
</dbReference>
<keyword evidence="5" id="KW-0808">Transferase</keyword>
<keyword evidence="11" id="KW-1185">Reference proteome</keyword>
<comment type="similarity">
    <text evidence="2">Belongs to the NDUFAF7 family.</text>
</comment>
<dbReference type="Proteomes" id="UP000324022">
    <property type="component" value="Unassembled WGS sequence"/>
</dbReference>
<evidence type="ECO:0000256" key="6">
    <source>
        <dbReference type="ARBA" id="ARBA00023128"/>
    </source>
</evidence>
<evidence type="ECO:0000313" key="11">
    <source>
        <dbReference type="Proteomes" id="UP000324022"/>
    </source>
</evidence>
<evidence type="ECO:0000256" key="3">
    <source>
        <dbReference type="ARBA" id="ARBA00011935"/>
    </source>
</evidence>
<evidence type="ECO:0000256" key="9">
    <source>
        <dbReference type="SAM" id="MobiDB-lite"/>
    </source>
</evidence>
<evidence type="ECO:0000256" key="8">
    <source>
        <dbReference type="SAM" id="Coils"/>
    </source>
</evidence>
<feature type="coiled-coil region" evidence="8">
    <location>
        <begin position="238"/>
        <end position="265"/>
    </location>
</feature>
<dbReference type="SUPFAM" id="SSF53335">
    <property type="entry name" value="S-adenosyl-L-methionine-dependent methyltransferases"/>
    <property type="match status" value="1"/>
</dbReference>
<dbReference type="Gene3D" id="3.40.50.12710">
    <property type="match status" value="1"/>
</dbReference>
<dbReference type="OrthoDB" id="17415at2759"/>
<keyword evidence="8" id="KW-0175">Coiled coil</keyword>
<dbReference type="InterPro" id="IPR029063">
    <property type="entry name" value="SAM-dependent_MTases_sf"/>
</dbReference>
<keyword evidence="4" id="KW-0489">Methyltransferase</keyword>
<evidence type="ECO:0000256" key="2">
    <source>
        <dbReference type="ARBA" id="ARBA00005891"/>
    </source>
</evidence>
<keyword evidence="6" id="KW-0496">Mitochondrion</keyword>
<evidence type="ECO:0000256" key="5">
    <source>
        <dbReference type="ARBA" id="ARBA00022679"/>
    </source>
</evidence>
<feature type="region of interest" description="Disordered" evidence="9">
    <location>
        <begin position="119"/>
        <end position="139"/>
    </location>
</feature>
<feature type="region of interest" description="Disordered" evidence="9">
    <location>
        <begin position="266"/>
        <end position="285"/>
    </location>
</feature>
<proteinExistence type="inferred from homology"/>
<dbReference type="EC" id="2.1.1.320" evidence="3"/>
<comment type="catalytic activity">
    <reaction evidence="7">
        <text>L-arginyl-[protein] + 2 S-adenosyl-L-methionine = N(omega),N(omega)'-dimethyl-L-arginyl-[protein] + 2 S-adenosyl-L-homocysteine + 2 H(+)</text>
        <dbReference type="Rhea" id="RHEA:48108"/>
        <dbReference type="Rhea" id="RHEA-COMP:10532"/>
        <dbReference type="Rhea" id="RHEA-COMP:11992"/>
        <dbReference type="ChEBI" id="CHEBI:15378"/>
        <dbReference type="ChEBI" id="CHEBI:29965"/>
        <dbReference type="ChEBI" id="CHEBI:57856"/>
        <dbReference type="ChEBI" id="CHEBI:59789"/>
        <dbReference type="ChEBI" id="CHEBI:88221"/>
        <dbReference type="EC" id="2.1.1.320"/>
    </reaction>
</comment>